<dbReference type="InterPro" id="IPR014859">
    <property type="entry name" value="Phage_TAC_4"/>
</dbReference>
<sequence length="108" mass="12813">MAKMKLTIKKRPNFNLKLELQMPDTDDLAVVNLTVEHRKAKELGALFNAPPEERLDDVTFFKEFVKGWDLEEEFNDENIREVIEWFPNIMVTFTYEYMKALTGQRVKN</sequence>
<reference evidence="1 2" key="1">
    <citation type="submission" date="2017-12" db="EMBL/GenBank/DDBJ databases">
        <title>Genomic analysis of a novel phage Ec_L1 lytic to Enterobacter cloacae.</title>
        <authorList>
            <person name="Li Z."/>
            <person name="Ren H."/>
            <person name="Xu Y."/>
        </authorList>
    </citation>
    <scope>NUCLEOTIDE SEQUENCE [LARGE SCALE GENOMIC DNA]</scope>
</reference>
<name>A0A2P0WA00_9CAUD</name>
<gene>
    <name evidence="1" type="ORF">Ec71</name>
</gene>
<accession>A0A2P0WA00</accession>
<organism evidence="1 2">
    <name type="scientific">Enterobacter phage Ec_L1</name>
    <dbReference type="NCBI Taxonomy" id="2070180"/>
    <lineage>
        <taxon>Viruses</taxon>
        <taxon>Duplodnaviria</taxon>
        <taxon>Heunggongvirae</taxon>
        <taxon>Uroviricota</taxon>
        <taxon>Caudoviricetes</taxon>
        <taxon>Drexlerviridae</taxon>
        <taxon>Eclunavirus</taxon>
        <taxon>Eclunavirus EcL1</taxon>
    </lineage>
</organism>
<dbReference type="EMBL" id="MG732930">
    <property type="protein sequence ID" value="AUV57185.1"/>
    <property type="molecule type" value="Genomic_DNA"/>
</dbReference>
<proteinExistence type="predicted"/>
<evidence type="ECO:0008006" key="3">
    <source>
        <dbReference type="Google" id="ProtNLM"/>
    </source>
</evidence>
<evidence type="ECO:0000313" key="2">
    <source>
        <dbReference type="Proteomes" id="UP000241856"/>
    </source>
</evidence>
<evidence type="ECO:0000313" key="1">
    <source>
        <dbReference type="EMBL" id="AUV57185.1"/>
    </source>
</evidence>
<dbReference type="Pfam" id="PF08748">
    <property type="entry name" value="Phage_TAC_4"/>
    <property type="match status" value="1"/>
</dbReference>
<protein>
    <recommendedName>
        <fullName evidence="3">Tape measure chaperone</fullName>
    </recommendedName>
</protein>
<dbReference type="OrthoDB" id="13726at10239"/>
<dbReference type="Proteomes" id="UP000241856">
    <property type="component" value="Segment"/>
</dbReference>
<keyword evidence="2" id="KW-1185">Reference proteome</keyword>